<dbReference type="FunFam" id="3.90.70.10:FF:000044">
    <property type="entry name" value="Ubiquitin carboxyl-terminal hydrolase 13"/>
    <property type="match status" value="1"/>
</dbReference>
<comment type="caution">
    <text evidence="13">The sequence shown here is derived from an EMBL/GenBank/DDBJ whole genome shotgun (WGS) entry which is preliminary data.</text>
</comment>
<dbReference type="GO" id="GO:0031647">
    <property type="term" value="P:regulation of protein stability"/>
    <property type="evidence" value="ECO:0007669"/>
    <property type="project" value="TreeGrafter"/>
</dbReference>
<dbReference type="SMART" id="SM00061">
    <property type="entry name" value="MATH"/>
    <property type="match status" value="1"/>
</dbReference>
<dbReference type="InterPro" id="IPR001394">
    <property type="entry name" value="Peptidase_C19_UCH"/>
</dbReference>
<dbReference type="InterPro" id="IPR024729">
    <property type="entry name" value="USP7_ICP0-binding_dom"/>
</dbReference>
<sequence length="1120" mass="129281">MRSTPEPDDEYNDFMSTPLFNEQFDPYGPEGTLYLDIDYFSTFMEKNDSRLLSKPIIVRGIPWRILALCRPHTRNAPNHQRQRGHSLGFFLQCNNEDAFPKRGIWRCHGTATLEVINQSGGENISKKIHHAFHNNEVDWGFTNFEAYDTLMAQDGFVVNDTVRLKCHFSADVPSGNGYHWDSKKHTGFIGLRNQGATCYMNSILQAFYFTTAFRKAVYLMDTGTEPTESNICLAMQRVFYELQMSSEPVETNSLTRAFGWDKLDAFNQHDVQEFCRVLLDNLETKMKGTPQEQAIPELFRGNMKSFIKCTEVEYESSRTESFYDVQLNVLGMESLERAFEAYTATEVLDGDNKYDAGDHGLQRAEKGVKFVQLPPVLHVQLMRFQYCGVEQKVNERFTFPEEMSLEMCCELSDELKKEDCVYSLHAVLVHSGEFHGGHYVTFINTNLHEKNPNSNEPHVANWCKFDDDVVSKTTVDDAISSNFGGERSMNTSAYMLIYVRNTAIPTVLAPIPNDEIPSRVSMIFEQERIQRNQMRKKKEEESMCMELPVITPDVITGHHGFDLIDLHTLHTAAHESIMKNMSIYHLYRLIERRFFSSIDNSHDSAMDIEDGEDLGDLDDEEFISRESFRFRLWKISETYQNEKDLRTPTRFRPDTYLEPSLKDTVERMFAGETDAIYVELPLGPEECLQHYNYDNEVIVFVKYYDPNSRRLTVLGSTIVTHRRPIAQYSTQFCKMAGLPVGTQFRYYEEVSSMVINELEDPDRLAFAQSFTEEDGAIVIIEQIDLSSPENNVMSKVDDMYNTILVEFHEIVFNPRPDTVLHRPLLKKVRLDERLSSVTERIAKNLNVDQKNILILLKGHTARAEPCVDDYRNVYGRALIGKSIHDPRQNQKYRTSYAVMPFPITEMSKRVQMKILTMNEKMETGEMTIFPLKDGTVADMIEEAKRYFNFSENGTGKLRMVQVGVNPHYCRVHQICPESQTISEIEQKYIHKTRVEEIPADELEVGHGEFFLPVVHFDREPTRLFGTSFVIKVKNGELMKSVRDRVRRKLSDVSDAEFAKFKFALLAKEKLCRYIEFGENDKVNLQDMSIQTTGNMPQVYIGIDHKSPVSHSNENAIRILN</sequence>
<dbReference type="SUPFAM" id="SSF54001">
    <property type="entry name" value="Cysteine proteinases"/>
    <property type="match status" value="1"/>
</dbReference>
<evidence type="ECO:0000256" key="5">
    <source>
        <dbReference type="ARBA" id="ARBA00022670"/>
    </source>
</evidence>
<keyword evidence="5" id="KW-0645">Protease</keyword>
<evidence type="ECO:0000313" key="14">
    <source>
        <dbReference type="Proteomes" id="UP000494206"/>
    </source>
</evidence>
<dbReference type="GO" id="GO:0005634">
    <property type="term" value="C:nucleus"/>
    <property type="evidence" value="ECO:0007669"/>
    <property type="project" value="TreeGrafter"/>
</dbReference>
<comment type="similarity">
    <text evidence="2">Belongs to the peptidase C19 family.</text>
</comment>
<dbReference type="Pfam" id="PF12436">
    <property type="entry name" value="USP7_ICP0_bdg"/>
    <property type="match status" value="1"/>
</dbReference>
<protein>
    <recommendedName>
        <fullName evidence="4">Ubiquitin carboxyl-terminal hydrolase 7</fullName>
        <ecNumber evidence="3">3.4.19.12</ecNumber>
    </recommendedName>
    <alternativeName>
        <fullName evidence="10">Ubiquitin thioesterase 7</fullName>
    </alternativeName>
    <alternativeName>
        <fullName evidence="9">Ubiquitin-specific-processing protease 7</fullName>
    </alternativeName>
</protein>
<dbReference type="Gene3D" id="3.10.20.90">
    <property type="entry name" value="Phosphatidylinositol 3-kinase Catalytic Subunit, Chain A, domain 1"/>
    <property type="match status" value="1"/>
</dbReference>
<dbReference type="InterPro" id="IPR029346">
    <property type="entry name" value="USP_C"/>
</dbReference>
<evidence type="ECO:0000256" key="1">
    <source>
        <dbReference type="ARBA" id="ARBA00000707"/>
    </source>
</evidence>
<keyword evidence="6" id="KW-0833">Ubl conjugation pathway</keyword>
<evidence type="ECO:0000256" key="10">
    <source>
        <dbReference type="ARBA" id="ARBA00031508"/>
    </source>
</evidence>
<dbReference type="Pfam" id="PF22486">
    <property type="entry name" value="MATH_2"/>
    <property type="match status" value="1"/>
</dbReference>
<dbReference type="Gene3D" id="3.90.70.10">
    <property type="entry name" value="Cysteine proteinases"/>
    <property type="match status" value="1"/>
</dbReference>
<dbReference type="InterPro" id="IPR028889">
    <property type="entry name" value="USP"/>
</dbReference>
<evidence type="ECO:0000313" key="13">
    <source>
        <dbReference type="EMBL" id="CAB3397673.1"/>
    </source>
</evidence>
<name>A0A8S1EB18_9PELO</name>
<dbReference type="InterPro" id="IPR038765">
    <property type="entry name" value="Papain-like_cys_pep_sf"/>
</dbReference>
<comment type="catalytic activity">
    <reaction evidence="1">
        <text>Thiol-dependent hydrolysis of ester, thioester, amide, peptide and isopeptide bonds formed by the C-terminal Gly of ubiquitin (a 76-residue protein attached to proteins as an intracellular targeting signal).</text>
        <dbReference type="EC" id="3.4.19.12"/>
    </reaction>
</comment>
<evidence type="ECO:0000256" key="8">
    <source>
        <dbReference type="ARBA" id="ARBA00022807"/>
    </source>
</evidence>
<dbReference type="Gene3D" id="2.60.210.10">
    <property type="entry name" value="Apoptosis, Tumor Necrosis Factor Receptor Associated Protein 2, Chain A"/>
    <property type="match status" value="1"/>
</dbReference>
<dbReference type="PROSITE" id="PS00972">
    <property type="entry name" value="USP_1"/>
    <property type="match status" value="1"/>
</dbReference>
<gene>
    <name evidence="13" type="ORF">CBOVIS_LOCUS1050</name>
</gene>
<evidence type="ECO:0000256" key="2">
    <source>
        <dbReference type="ARBA" id="ARBA00009085"/>
    </source>
</evidence>
<dbReference type="InterPro" id="IPR018200">
    <property type="entry name" value="USP_CS"/>
</dbReference>
<dbReference type="PROSITE" id="PS00973">
    <property type="entry name" value="USP_2"/>
    <property type="match status" value="1"/>
</dbReference>
<dbReference type="Pfam" id="PF14533">
    <property type="entry name" value="USP7_C2"/>
    <property type="match status" value="1"/>
</dbReference>
<dbReference type="GO" id="GO:0016579">
    <property type="term" value="P:protein deubiquitination"/>
    <property type="evidence" value="ECO:0007669"/>
    <property type="project" value="InterPro"/>
</dbReference>
<evidence type="ECO:0000256" key="9">
    <source>
        <dbReference type="ARBA" id="ARBA00031500"/>
    </source>
</evidence>
<feature type="domain" description="USP" evidence="12">
    <location>
        <begin position="189"/>
        <end position="501"/>
    </location>
</feature>
<dbReference type="PANTHER" id="PTHR24006">
    <property type="entry name" value="UBIQUITIN CARBOXYL-TERMINAL HYDROLASE"/>
    <property type="match status" value="1"/>
</dbReference>
<dbReference type="SUPFAM" id="SSF49599">
    <property type="entry name" value="TRAF domain-like"/>
    <property type="match status" value="1"/>
</dbReference>
<dbReference type="AlphaFoldDB" id="A0A8S1EB18"/>
<dbReference type="EC" id="3.4.19.12" evidence="3"/>
<evidence type="ECO:0000256" key="3">
    <source>
        <dbReference type="ARBA" id="ARBA00012759"/>
    </source>
</evidence>
<keyword evidence="7" id="KW-0378">Hydrolase</keyword>
<dbReference type="CDD" id="cd02659">
    <property type="entry name" value="peptidase_C19C"/>
    <property type="match status" value="1"/>
</dbReference>
<dbReference type="Proteomes" id="UP000494206">
    <property type="component" value="Unassembled WGS sequence"/>
</dbReference>
<evidence type="ECO:0000256" key="7">
    <source>
        <dbReference type="ARBA" id="ARBA00022801"/>
    </source>
</evidence>
<dbReference type="PANTHER" id="PTHR24006:SF644">
    <property type="entry name" value="UBIQUITIN CARBOXYL-TERMINAL HYDROLASE 7"/>
    <property type="match status" value="1"/>
</dbReference>
<dbReference type="PROSITE" id="PS50235">
    <property type="entry name" value="USP_3"/>
    <property type="match status" value="1"/>
</dbReference>
<dbReference type="GO" id="GO:0005829">
    <property type="term" value="C:cytosol"/>
    <property type="evidence" value="ECO:0007669"/>
    <property type="project" value="TreeGrafter"/>
</dbReference>
<dbReference type="InterPro" id="IPR002083">
    <property type="entry name" value="MATH/TRAF_dom"/>
</dbReference>
<dbReference type="GO" id="GO:0006508">
    <property type="term" value="P:proteolysis"/>
    <property type="evidence" value="ECO:0007669"/>
    <property type="project" value="UniProtKB-KW"/>
</dbReference>
<evidence type="ECO:0000256" key="4">
    <source>
        <dbReference type="ARBA" id="ARBA00021393"/>
    </source>
</evidence>
<organism evidence="13 14">
    <name type="scientific">Caenorhabditis bovis</name>
    <dbReference type="NCBI Taxonomy" id="2654633"/>
    <lineage>
        <taxon>Eukaryota</taxon>
        <taxon>Metazoa</taxon>
        <taxon>Ecdysozoa</taxon>
        <taxon>Nematoda</taxon>
        <taxon>Chromadorea</taxon>
        <taxon>Rhabditida</taxon>
        <taxon>Rhabditina</taxon>
        <taxon>Rhabditomorpha</taxon>
        <taxon>Rhabditoidea</taxon>
        <taxon>Rhabditidae</taxon>
        <taxon>Peloderinae</taxon>
        <taxon>Caenorhabditis</taxon>
    </lineage>
</organism>
<dbReference type="EMBL" id="CADEPM010000001">
    <property type="protein sequence ID" value="CAB3397673.1"/>
    <property type="molecule type" value="Genomic_DNA"/>
</dbReference>
<evidence type="ECO:0000259" key="12">
    <source>
        <dbReference type="PROSITE" id="PS50235"/>
    </source>
</evidence>
<feature type="domain" description="MATH" evidence="11">
    <location>
        <begin position="30"/>
        <end position="168"/>
    </location>
</feature>
<proteinExistence type="inferred from homology"/>
<reference evidence="13 14" key="1">
    <citation type="submission" date="2020-04" db="EMBL/GenBank/DDBJ databases">
        <authorList>
            <person name="Laetsch R D."/>
            <person name="Stevens L."/>
            <person name="Kumar S."/>
            <person name="Blaxter L. M."/>
        </authorList>
    </citation>
    <scope>NUCLEOTIDE SEQUENCE [LARGE SCALE GENOMIC DNA]</scope>
</reference>
<keyword evidence="14" id="KW-1185">Reference proteome</keyword>
<dbReference type="Pfam" id="PF00443">
    <property type="entry name" value="UCH"/>
    <property type="match status" value="1"/>
</dbReference>
<evidence type="ECO:0000259" key="11">
    <source>
        <dbReference type="PROSITE" id="PS50144"/>
    </source>
</evidence>
<dbReference type="InterPro" id="IPR050164">
    <property type="entry name" value="Peptidase_C19"/>
</dbReference>
<dbReference type="OrthoDB" id="289038at2759"/>
<accession>A0A8S1EB18</accession>
<evidence type="ECO:0000256" key="6">
    <source>
        <dbReference type="ARBA" id="ARBA00022786"/>
    </source>
</evidence>
<keyword evidence="8" id="KW-0788">Thiol protease</keyword>
<dbReference type="InterPro" id="IPR008974">
    <property type="entry name" value="TRAF-like"/>
</dbReference>
<dbReference type="GO" id="GO:0004843">
    <property type="term" value="F:cysteine-type deubiquitinase activity"/>
    <property type="evidence" value="ECO:0007669"/>
    <property type="project" value="UniProtKB-EC"/>
</dbReference>
<dbReference type="PROSITE" id="PS50144">
    <property type="entry name" value="MATH"/>
    <property type="match status" value="1"/>
</dbReference>